<keyword evidence="3" id="KW-1185">Reference proteome</keyword>
<sequence>MKTKTYLFALFIALTFTMCNTSKKEDVDQTEKTPKVKESDEHIALSPADSLKLVNHQIEIKGEVEFPLQLTVDSLRKMKVVDINNLKIVCQSGAVKKDDKTSKGVLLKDILEKAKIKQNGHKDRNFYIVARASDDYKATFSWAEIFNNPTGENTYVLFEENGKPVKNGEMILICGNDIKTGPRHVYWLKTIEVYKVK</sequence>
<evidence type="ECO:0000259" key="1">
    <source>
        <dbReference type="Pfam" id="PF00174"/>
    </source>
</evidence>
<dbReference type="InterPro" id="IPR000572">
    <property type="entry name" value="OxRdtase_Mopterin-bd_dom"/>
</dbReference>
<reference evidence="2 3" key="1">
    <citation type="submission" date="2020-02" db="EMBL/GenBank/DDBJ databases">
        <authorList>
            <person name="Criscuolo A."/>
        </authorList>
    </citation>
    <scope>NUCLEOTIDE SEQUENCE [LARGE SCALE GENOMIC DNA]</scope>
    <source>
        <strain evidence="2">CIP105534</strain>
    </source>
</reference>
<protein>
    <recommendedName>
        <fullName evidence="1">Oxidoreductase molybdopterin-binding domain-containing protein</fullName>
    </recommendedName>
</protein>
<proteinExistence type="predicted"/>
<dbReference type="InterPro" id="IPR036374">
    <property type="entry name" value="OxRdtase_Mopterin-bd_sf"/>
</dbReference>
<accession>A0A6J4GT11</accession>
<organism evidence="2 3">
    <name type="scientific">Flavobacterium bizetiae</name>
    <dbReference type="NCBI Taxonomy" id="2704140"/>
    <lineage>
        <taxon>Bacteria</taxon>
        <taxon>Pseudomonadati</taxon>
        <taxon>Bacteroidota</taxon>
        <taxon>Flavobacteriia</taxon>
        <taxon>Flavobacteriales</taxon>
        <taxon>Flavobacteriaceae</taxon>
        <taxon>Flavobacterium</taxon>
    </lineage>
</organism>
<dbReference type="Proteomes" id="UP000479938">
    <property type="component" value="Unassembled WGS sequence"/>
</dbReference>
<evidence type="ECO:0000313" key="2">
    <source>
        <dbReference type="EMBL" id="CAA9202440.1"/>
    </source>
</evidence>
<dbReference type="EMBL" id="CADCSU010000150">
    <property type="protein sequence ID" value="CAA9202440.1"/>
    <property type="molecule type" value="Genomic_DNA"/>
</dbReference>
<dbReference type="SUPFAM" id="SSF56524">
    <property type="entry name" value="Oxidoreductase molybdopterin-binding domain"/>
    <property type="match status" value="1"/>
</dbReference>
<name>A0A6J4GT11_9FLAO</name>
<dbReference type="RefSeq" id="WP_232067417.1">
    <property type="nucleotide sequence ID" value="NZ_CADCSU010000150.1"/>
</dbReference>
<feature type="domain" description="Oxidoreductase molybdopterin-binding" evidence="1">
    <location>
        <begin position="53"/>
        <end position="166"/>
    </location>
</feature>
<evidence type="ECO:0000313" key="3">
    <source>
        <dbReference type="Proteomes" id="UP000479938"/>
    </source>
</evidence>
<gene>
    <name evidence="2" type="ORF">FLA105534_04091</name>
</gene>
<dbReference type="AlphaFoldDB" id="A0A6J4GT11"/>
<dbReference type="Pfam" id="PF00174">
    <property type="entry name" value="Oxidored_molyb"/>
    <property type="match status" value="1"/>
</dbReference>
<dbReference type="Gene3D" id="3.90.420.10">
    <property type="entry name" value="Oxidoreductase, molybdopterin-binding domain"/>
    <property type="match status" value="1"/>
</dbReference>